<feature type="domain" description="Peptidase M20 dimerisation" evidence="3">
    <location>
        <begin position="205"/>
        <end position="300"/>
    </location>
</feature>
<reference evidence="4 5" key="1">
    <citation type="journal article" date="2021" name="Sci. Rep.">
        <title>The distribution of antibiotic resistance genes in chicken gut microbiota commensals.</title>
        <authorList>
            <person name="Juricova H."/>
            <person name="Matiasovicova J."/>
            <person name="Kubasova T."/>
            <person name="Cejkova D."/>
            <person name="Rychlik I."/>
        </authorList>
    </citation>
    <scope>NUCLEOTIDE SEQUENCE [LARGE SCALE GENOMIC DNA]</scope>
    <source>
        <strain evidence="4 5">An562</strain>
    </source>
</reference>
<dbReference type="InterPro" id="IPR036264">
    <property type="entry name" value="Bact_exopeptidase_dim_dom"/>
</dbReference>
<proteinExistence type="predicted"/>
<dbReference type="Proteomes" id="UP000777002">
    <property type="component" value="Unassembled WGS sequence"/>
</dbReference>
<dbReference type="InterPro" id="IPR011650">
    <property type="entry name" value="Peptidase_M20_dimer"/>
</dbReference>
<evidence type="ECO:0000313" key="5">
    <source>
        <dbReference type="Proteomes" id="UP000777002"/>
    </source>
</evidence>
<dbReference type="SUPFAM" id="SSF53187">
    <property type="entry name" value="Zn-dependent exopeptidases"/>
    <property type="match status" value="1"/>
</dbReference>
<dbReference type="Pfam" id="PF01546">
    <property type="entry name" value="Peptidase_M20"/>
    <property type="match status" value="1"/>
</dbReference>
<dbReference type="InterPro" id="IPR050072">
    <property type="entry name" value="Peptidase_M20A"/>
</dbReference>
<dbReference type="InterPro" id="IPR002933">
    <property type="entry name" value="Peptidase_M20"/>
</dbReference>
<dbReference type="Gene3D" id="3.40.630.10">
    <property type="entry name" value="Zn peptidases"/>
    <property type="match status" value="1"/>
</dbReference>
<evidence type="ECO:0000259" key="3">
    <source>
        <dbReference type="Pfam" id="PF07687"/>
    </source>
</evidence>
<gene>
    <name evidence="4" type="ORF">H5985_07410</name>
</gene>
<keyword evidence="5" id="KW-1185">Reference proteome</keyword>
<dbReference type="EMBL" id="JACJKX010000013">
    <property type="protein sequence ID" value="MBM6929091.1"/>
    <property type="molecule type" value="Genomic_DNA"/>
</dbReference>
<dbReference type="Gene3D" id="3.30.70.360">
    <property type="match status" value="1"/>
</dbReference>
<dbReference type="SUPFAM" id="SSF55031">
    <property type="entry name" value="Bacterial exopeptidase dimerisation domain"/>
    <property type="match status" value="1"/>
</dbReference>
<comment type="caution">
    <text evidence="4">The sequence shown here is derived from an EMBL/GenBank/DDBJ whole genome shotgun (WGS) entry which is preliminary data.</text>
</comment>
<sequence>MSDSLHPEIPSINESVLQAMKVLATDPKIQKGLQIAKDQASFAMQEQVELCEIASPTFEEATRAKEIARRMEQYGLTDVSIDEIGNVVGVRKGTGNGPVLVIDAHMDTVFPMGTDVKVRREGDTYYAPGIGDNTSGCRALLQLIRCFNEADIKTEGDILFVGTVGEEGNGDIRGAKFIVKGDRQVDGYIAIDSFSEGVVVNGGVGCHRWRVSIDGKGGHSFMDFSQIPSAIHAMCHAGHLIDHLVPPSEPYTTFNIGTIKGGTSVNTIAPHCEVDIDIRSISNDELLKLEAQIFEALDAGVEEENKRWGITDPEKMLTLTKTQIGDRPAGSRDGGCPIIQCALSAQKVLGIELTQYGPSATDANAPISKNIPAACLGSGGLSEKFHTLDEYFVDRDSYKGPQLVFLAACMLVGVEGQKALLIAKKQ</sequence>
<evidence type="ECO:0000256" key="2">
    <source>
        <dbReference type="ARBA" id="ARBA00022801"/>
    </source>
</evidence>
<dbReference type="RefSeq" id="WP_205050675.1">
    <property type="nucleotide sequence ID" value="NZ_JACJKX010000013.1"/>
</dbReference>
<protein>
    <submittedName>
        <fullName evidence="4">M20/M25/M40 family metallo-hydrolase</fullName>
    </submittedName>
</protein>
<keyword evidence="2" id="KW-0378">Hydrolase</keyword>
<keyword evidence="1" id="KW-0479">Metal-binding</keyword>
<organism evidence="4 5">
    <name type="scientific">Parasutterella secunda</name>
    <dbReference type="NCBI Taxonomy" id="626947"/>
    <lineage>
        <taxon>Bacteria</taxon>
        <taxon>Pseudomonadati</taxon>
        <taxon>Pseudomonadota</taxon>
        <taxon>Betaproteobacteria</taxon>
        <taxon>Burkholderiales</taxon>
        <taxon>Sutterellaceae</taxon>
        <taxon>Parasutterella</taxon>
    </lineage>
</organism>
<evidence type="ECO:0000256" key="1">
    <source>
        <dbReference type="ARBA" id="ARBA00022723"/>
    </source>
</evidence>
<accession>A0ABS2GUG8</accession>
<dbReference type="PANTHER" id="PTHR43808">
    <property type="entry name" value="ACETYLORNITHINE DEACETYLASE"/>
    <property type="match status" value="1"/>
</dbReference>
<name>A0ABS2GUG8_9BURK</name>
<dbReference type="Pfam" id="PF07687">
    <property type="entry name" value="M20_dimer"/>
    <property type="match status" value="1"/>
</dbReference>
<dbReference type="PANTHER" id="PTHR43808:SF17">
    <property type="entry name" value="PEPTIDASE M20"/>
    <property type="match status" value="1"/>
</dbReference>
<evidence type="ECO:0000313" key="4">
    <source>
        <dbReference type="EMBL" id="MBM6929091.1"/>
    </source>
</evidence>